<dbReference type="FunFam" id="3.30.160.60:FF:000045">
    <property type="entry name" value="ZFP69 zinc finger protein B"/>
    <property type="match status" value="1"/>
</dbReference>
<dbReference type="Gene3D" id="1.10.10.60">
    <property type="entry name" value="Homeodomain-like"/>
    <property type="match status" value="1"/>
</dbReference>
<dbReference type="Gene3D" id="3.30.160.60">
    <property type="entry name" value="Classic Zinc Finger"/>
    <property type="match status" value="7"/>
</dbReference>
<evidence type="ECO:0000256" key="8">
    <source>
        <dbReference type="ARBA" id="ARBA00023242"/>
    </source>
</evidence>
<dbReference type="AlphaFoldDB" id="A0AAN7VKA7"/>
<dbReference type="InterPro" id="IPR051574">
    <property type="entry name" value="ZnF_E-box_Homeobox"/>
</dbReference>
<feature type="compositionally biased region" description="Low complexity" evidence="12">
    <location>
        <begin position="781"/>
        <end position="793"/>
    </location>
</feature>
<evidence type="ECO:0000256" key="12">
    <source>
        <dbReference type="SAM" id="MobiDB-lite"/>
    </source>
</evidence>
<comment type="subcellular location">
    <subcellularLocation>
        <location evidence="1 10 11">Nucleus</location>
    </subcellularLocation>
</comment>
<feature type="DNA-binding region" description="Homeobox" evidence="10">
    <location>
        <begin position="666"/>
        <end position="725"/>
    </location>
</feature>
<feature type="domain" description="C2H2-type" evidence="14">
    <location>
        <begin position="1008"/>
        <end position="1036"/>
    </location>
</feature>
<dbReference type="PROSITE" id="PS50157">
    <property type="entry name" value="ZINC_FINGER_C2H2_2"/>
    <property type="match status" value="8"/>
</dbReference>
<dbReference type="InterPro" id="IPR009057">
    <property type="entry name" value="Homeodomain-like_sf"/>
</dbReference>
<evidence type="ECO:0000256" key="5">
    <source>
        <dbReference type="ARBA" id="ARBA00022833"/>
    </source>
</evidence>
<dbReference type="FunFam" id="3.30.160.60:FF:000744">
    <property type="entry name" value="zinc finger E-box-binding homeobox 1"/>
    <property type="match status" value="1"/>
</dbReference>
<dbReference type="InterPro" id="IPR013087">
    <property type="entry name" value="Znf_C2H2_type"/>
</dbReference>
<dbReference type="GO" id="GO:0000978">
    <property type="term" value="F:RNA polymerase II cis-regulatory region sequence-specific DNA binding"/>
    <property type="evidence" value="ECO:0007669"/>
    <property type="project" value="TreeGrafter"/>
</dbReference>
<feature type="domain" description="C2H2-type" evidence="14">
    <location>
        <begin position="252"/>
        <end position="274"/>
    </location>
</feature>
<keyword evidence="16" id="KW-1185">Reference proteome</keyword>
<feature type="domain" description="C2H2-type" evidence="14">
    <location>
        <begin position="311"/>
        <end position="329"/>
    </location>
</feature>
<evidence type="ECO:0000313" key="15">
    <source>
        <dbReference type="EMBL" id="KAK5650187.1"/>
    </source>
</evidence>
<feature type="region of interest" description="Disordered" evidence="12">
    <location>
        <begin position="501"/>
        <end position="527"/>
    </location>
</feature>
<evidence type="ECO:0000256" key="4">
    <source>
        <dbReference type="ARBA" id="ARBA00022771"/>
    </source>
</evidence>
<sequence length="1039" mass="115251">MASSTSSGGGRGRRKQAKPQRKQVDVDVLCSTNTEQFATTLTEIAATASSMSPDTNSNETSEEIHKRMNGVHKQGAVPEEVLSNNSLSLHSLQRIVKTGGTADDVLNDSTSAKAAIGEPSEDDDKLRELLQRRDTAVIYAEPVGRIYSVPSIANGLTKEVEEVNSTPEYFIKCPQCQKGYQSFQALKEHMETTHPDINSVESTGGVIPNSVSPTPRILGPSGPYGCSQCATSFTTKDQLEKHELLHSPNAQVSCKICNKTFANVYRLQRHMISHDESAVLRKFKCTQCEKAFKFKHHLKEHIRIHSGEKPFGCGNCGKRFSHSGSFSSHNTSKKCLIMNLKLGRARGSHGNALLDKTSSQSNRNAKRLPGNPLNNNITTSPNHNAYLPILPKYTEAAAAFLHTSLASNHGILPFSYMPPTSLLNNSGPTISPYTMPSLNHILEQLQGASPHRPQYIEPSEDISVSNSMESIKREVITSPKLTESTTNFKSNSSSCTDLVMATEGENGNNDQFASKDDGNSTDVNSNGSDLEAVKRILETVNASVTKQLLQANMQKYTTDAENDDRVTTPPSVTSQNDFTCSSCKQHFTNQRTLDEHECDQMDIRSEGLAAKLEDAVNIKLEDTHSGNYSGDEYDLDSDRLGDKGYDYDMDCESVTTTDQVSEDGRKVRVRSLIADKQLKVLKDHYNMNPRPKREELVKIADKIGFPVRVVQVWFQNTRARDRREGRLIQVPYSPIGSIPMRLPPSMVPSSSQSLGHRVAYPLASSPQYNSEQPLDLSTKKSPSSSHSSPSGSPQRPPSSNPHSDFGEEVVNLCHKSSRSPTPFHQSYQNHYQNSNSSSDHHRSPSPLDFNNTSKLARILAQPTHPLSLSNVGLVPIDGFMRLPALTQLINNRISNLSPTSGKRCWNEDSESIPPQDLIHDEITKRSKVSQIVLKGLNSPNLGNIEGEVEGQFICDQCDKSFSKQSSLARHKYEHSGQRPHKCDECAKAFKHKHHLTEHKRLHSGEKPFQCSKCLKRFSHSGSYSQHMNHRYSYCKPYRE</sequence>
<dbReference type="EMBL" id="JAVRBK010000001">
    <property type="protein sequence ID" value="KAK5650187.1"/>
    <property type="molecule type" value="Genomic_DNA"/>
</dbReference>
<feature type="region of interest" description="Disordered" evidence="12">
    <location>
        <begin position="1"/>
        <end position="26"/>
    </location>
</feature>
<keyword evidence="7 10" id="KW-0371">Homeobox</keyword>
<evidence type="ECO:0000256" key="10">
    <source>
        <dbReference type="PROSITE-ProRule" id="PRU00108"/>
    </source>
</evidence>
<dbReference type="PROSITE" id="PS50071">
    <property type="entry name" value="HOMEOBOX_2"/>
    <property type="match status" value="1"/>
</dbReference>
<evidence type="ECO:0000256" key="3">
    <source>
        <dbReference type="ARBA" id="ARBA00022737"/>
    </source>
</evidence>
<feature type="domain" description="C2H2-type" evidence="14">
    <location>
        <begin position="171"/>
        <end position="199"/>
    </location>
</feature>
<dbReference type="GO" id="GO:0005634">
    <property type="term" value="C:nucleus"/>
    <property type="evidence" value="ECO:0007669"/>
    <property type="project" value="UniProtKB-SubCell"/>
</dbReference>
<dbReference type="InterPro" id="IPR036236">
    <property type="entry name" value="Znf_C2H2_sf"/>
</dbReference>
<dbReference type="Pfam" id="PF13912">
    <property type="entry name" value="zf-C2H2_6"/>
    <property type="match status" value="2"/>
</dbReference>
<dbReference type="SUPFAM" id="SSF46689">
    <property type="entry name" value="Homeodomain-like"/>
    <property type="match status" value="1"/>
</dbReference>
<feature type="region of interest" description="Disordered" evidence="12">
    <location>
        <begin position="351"/>
        <end position="379"/>
    </location>
</feature>
<evidence type="ECO:0000259" key="13">
    <source>
        <dbReference type="PROSITE" id="PS50071"/>
    </source>
</evidence>
<evidence type="ECO:0000256" key="6">
    <source>
        <dbReference type="ARBA" id="ARBA00023125"/>
    </source>
</evidence>
<feature type="domain" description="C2H2-type" evidence="14">
    <location>
        <begin position="952"/>
        <end position="979"/>
    </location>
</feature>
<dbReference type="CDD" id="cd00086">
    <property type="entry name" value="homeodomain"/>
    <property type="match status" value="1"/>
</dbReference>
<gene>
    <name evidence="15" type="ORF">RI129_001216</name>
</gene>
<accession>A0AAN7VKA7</accession>
<dbReference type="Proteomes" id="UP001329430">
    <property type="component" value="Chromosome 1"/>
</dbReference>
<dbReference type="PANTHER" id="PTHR24391:SF27">
    <property type="entry name" value="ZINC FINGER PROTEIN 1"/>
    <property type="match status" value="1"/>
</dbReference>
<evidence type="ECO:0000256" key="9">
    <source>
        <dbReference type="PROSITE-ProRule" id="PRU00042"/>
    </source>
</evidence>
<keyword evidence="2" id="KW-0479">Metal-binding</keyword>
<evidence type="ECO:0000256" key="2">
    <source>
        <dbReference type="ARBA" id="ARBA00022723"/>
    </source>
</evidence>
<proteinExistence type="predicted"/>
<keyword evidence="6 10" id="KW-0238">DNA-binding</keyword>
<evidence type="ECO:0000259" key="14">
    <source>
        <dbReference type="PROSITE" id="PS50157"/>
    </source>
</evidence>
<feature type="compositionally biased region" description="Basic residues" evidence="12">
    <location>
        <begin position="11"/>
        <end position="21"/>
    </location>
</feature>
<protein>
    <submittedName>
        <fullName evidence="15">Uncharacterized protein</fullName>
    </submittedName>
</protein>
<dbReference type="SMART" id="SM00389">
    <property type="entry name" value="HOX"/>
    <property type="match status" value="1"/>
</dbReference>
<dbReference type="FunFam" id="3.30.160.60:FF:000145">
    <property type="entry name" value="Zinc finger protein 574"/>
    <property type="match status" value="1"/>
</dbReference>
<reference evidence="15 16" key="1">
    <citation type="journal article" date="2024" name="Insects">
        <title>An Improved Chromosome-Level Genome Assembly of the Firefly Pyrocoelia pectoralis.</title>
        <authorList>
            <person name="Fu X."/>
            <person name="Meyer-Rochow V.B."/>
            <person name="Ballantyne L."/>
            <person name="Zhu X."/>
        </authorList>
    </citation>
    <scope>NUCLEOTIDE SEQUENCE [LARGE SCALE GENOMIC DNA]</scope>
    <source>
        <strain evidence="15">XCY_ONT2</strain>
    </source>
</reference>
<feature type="compositionally biased region" description="Low complexity" evidence="12">
    <location>
        <begin position="824"/>
        <end position="837"/>
    </location>
</feature>
<evidence type="ECO:0000256" key="11">
    <source>
        <dbReference type="RuleBase" id="RU000682"/>
    </source>
</evidence>
<dbReference type="PANTHER" id="PTHR24391">
    <property type="entry name" value="HISTONE H4 TRANSCRIPTION FACTOR-RELATED"/>
    <property type="match status" value="1"/>
</dbReference>
<organism evidence="15 16">
    <name type="scientific">Pyrocoelia pectoralis</name>
    <dbReference type="NCBI Taxonomy" id="417401"/>
    <lineage>
        <taxon>Eukaryota</taxon>
        <taxon>Metazoa</taxon>
        <taxon>Ecdysozoa</taxon>
        <taxon>Arthropoda</taxon>
        <taxon>Hexapoda</taxon>
        <taxon>Insecta</taxon>
        <taxon>Pterygota</taxon>
        <taxon>Neoptera</taxon>
        <taxon>Endopterygota</taxon>
        <taxon>Coleoptera</taxon>
        <taxon>Polyphaga</taxon>
        <taxon>Elateriformia</taxon>
        <taxon>Elateroidea</taxon>
        <taxon>Lampyridae</taxon>
        <taxon>Lampyrinae</taxon>
        <taxon>Pyrocoelia</taxon>
    </lineage>
</organism>
<evidence type="ECO:0000313" key="16">
    <source>
        <dbReference type="Proteomes" id="UP001329430"/>
    </source>
</evidence>
<keyword evidence="3" id="KW-0677">Repeat</keyword>
<dbReference type="GO" id="GO:0000981">
    <property type="term" value="F:DNA-binding transcription factor activity, RNA polymerase II-specific"/>
    <property type="evidence" value="ECO:0007669"/>
    <property type="project" value="TreeGrafter"/>
</dbReference>
<dbReference type="GO" id="GO:0000122">
    <property type="term" value="P:negative regulation of transcription by RNA polymerase II"/>
    <property type="evidence" value="ECO:0007669"/>
    <property type="project" value="UniProtKB-ARBA"/>
</dbReference>
<keyword evidence="5" id="KW-0862">Zinc</keyword>
<dbReference type="InterPro" id="IPR001356">
    <property type="entry name" value="HD"/>
</dbReference>
<comment type="caution">
    <text evidence="15">The sequence shown here is derived from an EMBL/GenBank/DDBJ whole genome shotgun (WGS) entry which is preliminary data.</text>
</comment>
<name>A0AAN7VKA7_9COLE</name>
<dbReference type="Pfam" id="PF13894">
    <property type="entry name" value="zf-C2H2_4"/>
    <property type="match status" value="1"/>
</dbReference>
<keyword evidence="4 9" id="KW-0863">Zinc-finger</keyword>
<dbReference type="SUPFAM" id="SSF57667">
    <property type="entry name" value="beta-beta-alpha zinc fingers"/>
    <property type="match status" value="4"/>
</dbReference>
<dbReference type="PROSITE" id="PS00028">
    <property type="entry name" value="ZINC_FINGER_C2H2_1"/>
    <property type="match status" value="5"/>
</dbReference>
<dbReference type="Pfam" id="PF00096">
    <property type="entry name" value="zf-C2H2"/>
    <property type="match status" value="1"/>
</dbReference>
<dbReference type="GO" id="GO:0008270">
    <property type="term" value="F:zinc ion binding"/>
    <property type="evidence" value="ECO:0007669"/>
    <property type="project" value="UniProtKB-KW"/>
</dbReference>
<evidence type="ECO:0000256" key="7">
    <source>
        <dbReference type="ARBA" id="ARBA00023155"/>
    </source>
</evidence>
<feature type="domain" description="C2H2-type" evidence="14">
    <location>
        <begin position="980"/>
        <end position="1007"/>
    </location>
</feature>
<dbReference type="Pfam" id="PF00046">
    <property type="entry name" value="Homeodomain"/>
    <property type="match status" value="1"/>
</dbReference>
<feature type="domain" description="C2H2-type" evidence="14">
    <location>
        <begin position="283"/>
        <end position="310"/>
    </location>
</feature>
<feature type="region of interest" description="Disordered" evidence="12">
    <location>
        <begin position="765"/>
        <end position="849"/>
    </location>
</feature>
<dbReference type="SMART" id="SM00355">
    <property type="entry name" value="ZnF_C2H2"/>
    <property type="match status" value="9"/>
</dbReference>
<feature type="domain" description="C2H2-type" evidence="14">
    <location>
        <begin position="224"/>
        <end position="251"/>
    </location>
</feature>
<keyword evidence="8 10" id="KW-0539">Nucleus</keyword>
<feature type="domain" description="Homeobox" evidence="13">
    <location>
        <begin position="664"/>
        <end position="724"/>
    </location>
</feature>
<dbReference type="FunFam" id="3.30.160.60:FF:000013">
    <property type="entry name" value="Putative zinc finger E-box-binding homeobox 2"/>
    <property type="match status" value="2"/>
</dbReference>
<evidence type="ECO:0000256" key="1">
    <source>
        <dbReference type="ARBA" id="ARBA00004123"/>
    </source>
</evidence>